<name>A0ACB8ZTP8_CICIN</name>
<proteinExistence type="predicted"/>
<evidence type="ECO:0000313" key="1">
    <source>
        <dbReference type="EMBL" id="KAI3701091.1"/>
    </source>
</evidence>
<dbReference type="EMBL" id="CM042016">
    <property type="protein sequence ID" value="KAI3701091.1"/>
    <property type="molecule type" value="Genomic_DNA"/>
</dbReference>
<sequence>MARLLMLDFQLNRMAYELENWYHADLDFETFKLLQFQVLDDDRSEVRNFASRYMVPKFHWMFWNMCIGWRLLSWSNGLV</sequence>
<dbReference type="Proteomes" id="UP001055811">
    <property type="component" value="Linkage Group LG08"/>
</dbReference>
<accession>A0ACB8ZTP8</accession>
<evidence type="ECO:0000313" key="2">
    <source>
        <dbReference type="Proteomes" id="UP001055811"/>
    </source>
</evidence>
<reference evidence="1 2" key="2">
    <citation type="journal article" date="2022" name="Mol. Ecol. Resour.">
        <title>The genomes of chicory, endive, great burdock and yacon provide insights into Asteraceae paleo-polyploidization history and plant inulin production.</title>
        <authorList>
            <person name="Fan W."/>
            <person name="Wang S."/>
            <person name="Wang H."/>
            <person name="Wang A."/>
            <person name="Jiang F."/>
            <person name="Liu H."/>
            <person name="Zhao H."/>
            <person name="Xu D."/>
            <person name="Zhang Y."/>
        </authorList>
    </citation>
    <scope>NUCLEOTIDE SEQUENCE [LARGE SCALE GENOMIC DNA]</scope>
    <source>
        <strain evidence="2">cv. Punajuju</strain>
        <tissue evidence="1">Leaves</tissue>
    </source>
</reference>
<comment type="caution">
    <text evidence="1">The sequence shown here is derived from an EMBL/GenBank/DDBJ whole genome shotgun (WGS) entry which is preliminary data.</text>
</comment>
<protein>
    <submittedName>
        <fullName evidence="1">Uncharacterized protein</fullName>
    </submittedName>
</protein>
<reference evidence="2" key="1">
    <citation type="journal article" date="2022" name="Mol. Ecol. Resour.">
        <title>The genomes of chicory, endive, great burdock and yacon provide insights into Asteraceae palaeo-polyploidization history and plant inulin production.</title>
        <authorList>
            <person name="Fan W."/>
            <person name="Wang S."/>
            <person name="Wang H."/>
            <person name="Wang A."/>
            <person name="Jiang F."/>
            <person name="Liu H."/>
            <person name="Zhao H."/>
            <person name="Xu D."/>
            <person name="Zhang Y."/>
        </authorList>
    </citation>
    <scope>NUCLEOTIDE SEQUENCE [LARGE SCALE GENOMIC DNA]</scope>
    <source>
        <strain evidence="2">cv. Punajuju</strain>
    </source>
</reference>
<organism evidence="1 2">
    <name type="scientific">Cichorium intybus</name>
    <name type="common">Chicory</name>
    <dbReference type="NCBI Taxonomy" id="13427"/>
    <lineage>
        <taxon>Eukaryota</taxon>
        <taxon>Viridiplantae</taxon>
        <taxon>Streptophyta</taxon>
        <taxon>Embryophyta</taxon>
        <taxon>Tracheophyta</taxon>
        <taxon>Spermatophyta</taxon>
        <taxon>Magnoliopsida</taxon>
        <taxon>eudicotyledons</taxon>
        <taxon>Gunneridae</taxon>
        <taxon>Pentapetalae</taxon>
        <taxon>asterids</taxon>
        <taxon>campanulids</taxon>
        <taxon>Asterales</taxon>
        <taxon>Asteraceae</taxon>
        <taxon>Cichorioideae</taxon>
        <taxon>Cichorieae</taxon>
        <taxon>Cichoriinae</taxon>
        <taxon>Cichorium</taxon>
    </lineage>
</organism>
<keyword evidence="2" id="KW-1185">Reference proteome</keyword>
<gene>
    <name evidence="1" type="ORF">L2E82_45735</name>
</gene>